<keyword evidence="2" id="KW-1185">Reference proteome</keyword>
<evidence type="ECO:0000313" key="2">
    <source>
        <dbReference type="Proteomes" id="UP000078512"/>
    </source>
</evidence>
<evidence type="ECO:0000313" key="1">
    <source>
        <dbReference type="EMBL" id="OAQ23260.1"/>
    </source>
</evidence>
<organism evidence="1 2">
    <name type="scientific">Linnemannia elongata AG-77</name>
    <dbReference type="NCBI Taxonomy" id="1314771"/>
    <lineage>
        <taxon>Eukaryota</taxon>
        <taxon>Fungi</taxon>
        <taxon>Fungi incertae sedis</taxon>
        <taxon>Mucoromycota</taxon>
        <taxon>Mortierellomycotina</taxon>
        <taxon>Mortierellomycetes</taxon>
        <taxon>Mortierellales</taxon>
        <taxon>Mortierellaceae</taxon>
        <taxon>Linnemannia</taxon>
    </lineage>
</organism>
<accession>A0A197JDR2</accession>
<dbReference type="Proteomes" id="UP000078512">
    <property type="component" value="Unassembled WGS sequence"/>
</dbReference>
<gene>
    <name evidence="1" type="ORF">K457DRAFT_25165</name>
</gene>
<sequence length="150" mass="16702">MSIERDSMSTITTTRPSFELAAINRSTRTCSPHTRTTVGITTTANTIVSTTMSITMCSVLLDTQGLEGPNLARILVPTDQHSMQELYVQPEHVKSKQTPRPGSRTITRSSGPDWCYAKTLTRSNTKDKKTALDKDELFHPYMSFTFGMPI</sequence>
<dbReference type="AlphaFoldDB" id="A0A197JDR2"/>
<protein>
    <submittedName>
        <fullName evidence="1">Uncharacterized protein</fullName>
    </submittedName>
</protein>
<name>A0A197JDR2_9FUNG</name>
<proteinExistence type="predicted"/>
<dbReference type="EMBL" id="KV442124">
    <property type="protein sequence ID" value="OAQ23260.1"/>
    <property type="molecule type" value="Genomic_DNA"/>
</dbReference>
<reference evidence="1 2" key="1">
    <citation type="submission" date="2016-05" db="EMBL/GenBank/DDBJ databases">
        <title>Genome sequencing reveals origins of a unique bacterial endosymbiosis in the earliest lineages of terrestrial Fungi.</title>
        <authorList>
            <consortium name="DOE Joint Genome Institute"/>
            <person name="Uehling J."/>
            <person name="Gryganskyi A."/>
            <person name="Hameed K."/>
            <person name="Tschaplinski T."/>
            <person name="Misztal P."/>
            <person name="Wu S."/>
            <person name="Desiro A."/>
            <person name="Vande Pol N."/>
            <person name="Du Z.-Y."/>
            <person name="Zienkiewicz A."/>
            <person name="Zienkiewicz K."/>
            <person name="Morin E."/>
            <person name="Tisserant E."/>
            <person name="Splivallo R."/>
            <person name="Hainaut M."/>
            <person name="Henrissat B."/>
            <person name="Ohm R."/>
            <person name="Kuo A."/>
            <person name="Yan J."/>
            <person name="Lipzen A."/>
            <person name="Nolan M."/>
            <person name="Labutti K."/>
            <person name="Barry K."/>
            <person name="Goldstein A."/>
            <person name="Labbe J."/>
            <person name="Schadt C."/>
            <person name="Tuskan G."/>
            <person name="Grigoriev I."/>
            <person name="Martin F."/>
            <person name="Vilgalys R."/>
            <person name="Bonito G."/>
        </authorList>
    </citation>
    <scope>NUCLEOTIDE SEQUENCE [LARGE SCALE GENOMIC DNA]</scope>
    <source>
        <strain evidence="1 2">AG-77</strain>
    </source>
</reference>